<protein>
    <submittedName>
        <fullName evidence="2">YHYH protein</fullName>
    </submittedName>
</protein>
<comment type="caution">
    <text evidence="2">The sequence shown here is derived from an EMBL/GenBank/DDBJ whole genome shotgun (WGS) entry which is preliminary data.</text>
</comment>
<dbReference type="Pfam" id="PF14240">
    <property type="entry name" value="YHYH"/>
    <property type="match status" value="1"/>
</dbReference>
<dbReference type="OrthoDB" id="9796530at2"/>
<dbReference type="PROSITE" id="PS51257">
    <property type="entry name" value="PROKAR_LIPOPROTEIN"/>
    <property type="match status" value="1"/>
</dbReference>
<proteinExistence type="predicted"/>
<feature type="domain" description="YHYH" evidence="1">
    <location>
        <begin position="174"/>
        <end position="278"/>
    </location>
</feature>
<dbReference type="Proteomes" id="UP000245880">
    <property type="component" value="Unassembled WGS sequence"/>
</dbReference>
<accession>A0A316AGS3</accession>
<gene>
    <name evidence="2" type="ORF">CLV98_110142</name>
</gene>
<name>A0A316AGS3_9BACT</name>
<sequence length="321" mass="33899">MTFKTLIVGSLSLLFFISCDNSEDTTPTASEDTVVDVDAANFLADGLSEPITIVSRTLSNGTTADCYKIVAKSAATDHTMGPWCPSNISDDASAGGIWLEDGNVYDVDGAFIENLASFYNDATWQMYDASTGAITKTLTIEDCEAAANPNVGEAYKNYCVECLPSYVSSVTNTYYIPVTPVKLSTAVSFGGGPGSSGPSTRGIAFNGVVFDAPAPTSAILGAYTLAPFDDAGGHINLTAGYHYHAATGLSTKIEQTDGHAAMIGYAMDGFGMYERLSATGTEYTDLDDNRGHYDSTRGYHYHVDYAGANNFINGLAGAYAR</sequence>
<dbReference type="RefSeq" id="WP_109676257.1">
    <property type="nucleotide sequence ID" value="NZ_QGDT01000010.1"/>
</dbReference>
<dbReference type="InterPro" id="IPR025924">
    <property type="entry name" value="YHYH_dom"/>
</dbReference>
<dbReference type="EMBL" id="QGDT01000010">
    <property type="protein sequence ID" value="PWJ56831.1"/>
    <property type="molecule type" value="Genomic_DNA"/>
</dbReference>
<evidence type="ECO:0000313" key="3">
    <source>
        <dbReference type="Proteomes" id="UP000245880"/>
    </source>
</evidence>
<evidence type="ECO:0000313" key="2">
    <source>
        <dbReference type="EMBL" id="PWJ56831.1"/>
    </source>
</evidence>
<reference evidence="2 3" key="1">
    <citation type="submission" date="2018-03" db="EMBL/GenBank/DDBJ databases">
        <title>Genomic Encyclopedia of Archaeal and Bacterial Type Strains, Phase II (KMG-II): from individual species to whole genera.</title>
        <authorList>
            <person name="Goeker M."/>
        </authorList>
    </citation>
    <scope>NUCLEOTIDE SEQUENCE [LARGE SCALE GENOMIC DNA]</scope>
    <source>
        <strain evidence="2 3">DSM 100346</strain>
    </source>
</reference>
<keyword evidence="3" id="KW-1185">Reference proteome</keyword>
<organism evidence="2 3">
    <name type="scientific">Dyadobacter jejuensis</name>
    <dbReference type="NCBI Taxonomy" id="1082580"/>
    <lineage>
        <taxon>Bacteria</taxon>
        <taxon>Pseudomonadati</taxon>
        <taxon>Bacteroidota</taxon>
        <taxon>Cytophagia</taxon>
        <taxon>Cytophagales</taxon>
        <taxon>Spirosomataceae</taxon>
        <taxon>Dyadobacter</taxon>
    </lineage>
</organism>
<dbReference type="AlphaFoldDB" id="A0A316AGS3"/>
<evidence type="ECO:0000259" key="1">
    <source>
        <dbReference type="Pfam" id="PF14240"/>
    </source>
</evidence>